<dbReference type="RefSeq" id="WP_203787290.1">
    <property type="nucleotide sequence ID" value="NZ_BOMV01000078.1"/>
</dbReference>
<protein>
    <recommendedName>
        <fullName evidence="4">Transmembrane transport protein</fullName>
    </recommendedName>
</protein>
<keyword evidence="1" id="KW-0472">Membrane</keyword>
<dbReference type="AlphaFoldDB" id="A0A919K356"/>
<gene>
    <name evidence="2" type="ORF">Ari01nite_74860</name>
</gene>
<evidence type="ECO:0000256" key="1">
    <source>
        <dbReference type="SAM" id="Phobius"/>
    </source>
</evidence>
<name>A0A919K356_9ACTN</name>
<proteinExistence type="predicted"/>
<evidence type="ECO:0000313" key="2">
    <source>
        <dbReference type="EMBL" id="GIF00022.1"/>
    </source>
</evidence>
<feature type="transmembrane region" description="Helical" evidence="1">
    <location>
        <begin position="84"/>
        <end position="104"/>
    </location>
</feature>
<sequence length="146" mass="15498">MTPDEVLARLDGTLSLRRRIGYLTLALAGLTGSGLIGLLWLTEPALPARTRAAFALMVLIGLAWTFFGGWALTRRTPLYARDRVVAAGIGLGAWLIFAAGALAISTAPALLALVGTLGVVAVVNLGAARSARRRLIRNREALERRP</sequence>
<keyword evidence="3" id="KW-1185">Reference proteome</keyword>
<feature type="transmembrane region" description="Helical" evidence="1">
    <location>
        <begin position="20"/>
        <end position="41"/>
    </location>
</feature>
<keyword evidence="1" id="KW-0812">Transmembrane</keyword>
<accession>A0A919K356</accession>
<dbReference type="Proteomes" id="UP000636960">
    <property type="component" value="Unassembled WGS sequence"/>
</dbReference>
<evidence type="ECO:0000313" key="3">
    <source>
        <dbReference type="Proteomes" id="UP000636960"/>
    </source>
</evidence>
<evidence type="ECO:0008006" key="4">
    <source>
        <dbReference type="Google" id="ProtNLM"/>
    </source>
</evidence>
<dbReference type="EMBL" id="BOMV01000078">
    <property type="protein sequence ID" value="GIF00022.1"/>
    <property type="molecule type" value="Genomic_DNA"/>
</dbReference>
<reference evidence="2" key="1">
    <citation type="submission" date="2021-01" db="EMBL/GenBank/DDBJ databases">
        <title>Whole genome shotgun sequence of Actinoplanes rishiriensis NBRC 108556.</title>
        <authorList>
            <person name="Komaki H."/>
            <person name="Tamura T."/>
        </authorList>
    </citation>
    <scope>NUCLEOTIDE SEQUENCE</scope>
    <source>
        <strain evidence="2">NBRC 108556</strain>
    </source>
</reference>
<organism evidence="2 3">
    <name type="scientific">Paractinoplanes rishiriensis</name>
    <dbReference type="NCBI Taxonomy" id="1050105"/>
    <lineage>
        <taxon>Bacteria</taxon>
        <taxon>Bacillati</taxon>
        <taxon>Actinomycetota</taxon>
        <taxon>Actinomycetes</taxon>
        <taxon>Micromonosporales</taxon>
        <taxon>Micromonosporaceae</taxon>
        <taxon>Paractinoplanes</taxon>
    </lineage>
</organism>
<keyword evidence="1" id="KW-1133">Transmembrane helix</keyword>
<feature type="transmembrane region" description="Helical" evidence="1">
    <location>
        <begin position="53"/>
        <end position="72"/>
    </location>
</feature>
<comment type="caution">
    <text evidence="2">The sequence shown here is derived from an EMBL/GenBank/DDBJ whole genome shotgun (WGS) entry which is preliminary data.</text>
</comment>
<feature type="transmembrane region" description="Helical" evidence="1">
    <location>
        <begin position="110"/>
        <end position="128"/>
    </location>
</feature>